<name>A0A1J1J8J5_9DIPT</name>
<organism evidence="1 2">
    <name type="scientific">Clunio marinus</name>
    <dbReference type="NCBI Taxonomy" id="568069"/>
    <lineage>
        <taxon>Eukaryota</taxon>
        <taxon>Metazoa</taxon>
        <taxon>Ecdysozoa</taxon>
        <taxon>Arthropoda</taxon>
        <taxon>Hexapoda</taxon>
        <taxon>Insecta</taxon>
        <taxon>Pterygota</taxon>
        <taxon>Neoptera</taxon>
        <taxon>Endopterygota</taxon>
        <taxon>Diptera</taxon>
        <taxon>Nematocera</taxon>
        <taxon>Chironomoidea</taxon>
        <taxon>Chironomidae</taxon>
        <taxon>Clunio</taxon>
    </lineage>
</organism>
<keyword evidence="2" id="KW-1185">Reference proteome</keyword>
<dbReference type="Proteomes" id="UP000183832">
    <property type="component" value="Unassembled WGS sequence"/>
</dbReference>
<evidence type="ECO:0000313" key="1">
    <source>
        <dbReference type="EMBL" id="CRL08704.1"/>
    </source>
</evidence>
<proteinExistence type="predicted"/>
<dbReference type="AlphaFoldDB" id="A0A1J1J8J5"/>
<accession>A0A1J1J8J5</accession>
<sequence>MTSFSENLEIRRKSSGIAALMTLNCSIPNSIPIINEPPGVTTIPVDMKKKALRFDINTVTSEYESEEVRENKRRITDEIKK</sequence>
<dbReference type="EMBL" id="CVRI01000075">
    <property type="protein sequence ID" value="CRL08704.1"/>
    <property type="molecule type" value="Genomic_DNA"/>
</dbReference>
<gene>
    <name evidence="1" type="ORF">CLUMA_CG021504</name>
</gene>
<protein>
    <submittedName>
        <fullName evidence="1">CLUMA_CG021504, isoform A</fullName>
    </submittedName>
</protein>
<reference evidence="1 2" key="1">
    <citation type="submission" date="2015-04" db="EMBL/GenBank/DDBJ databases">
        <authorList>
            <person name="Syromyatnikov M.Y."/>
            <person name="Popov V.N."/>
        </authorList>
    </citation>
    <scope>NUCLEOTIDE SEQUENCE [LARGE SCALE GENOMIC DNA]</scope>
</reference>
<dbReference type="OrthoDB" id="10546856at2759"/>
<evidence type="ECO:0000313" key="2">
    <source>
        <dbReference type="Proteomes" id="UP000183832"/>
    </source>
</evidence>